<evidence type="ECO:0000313" key="2">
    <source>
        <dbReference type="EMBL" id="VDI43610.1"/>
    </source>
</evidence>
<dbReference type="InterPro" id="IPR008979">
    <property type="entry name" value="Galactose-bd-like_sf"/>
</dbReference>
<organism evidence="2 3">
    <name type="scientific">Mytilus galloprovincialis</name>
    <name type="common">Mediterranean mussel</name>
    <dbReference type="NCBI Taxonomy" id="29158"/>
    <lineage>
        <taxon>Eukaryota</taxon>
        <taxon>Metazoa</taxon>
        <taxon>Spiralia</taxon>
        <taxon>Lophotrochozoa</taxon>
        <taxon>Mollusca</taxon>
        <taxon>Bivalvia</taxon>
        <taxon>Autobranchia</taxon>
        <taxon>Pteriomorphia</taxon>
        <taxon>Mytilida</taxon>
        <taxon>Mytiloidea</taxon>
        <taxon>Mytilidae</taxon>
        <taxon>Mytilinae</taxon>
        <taxon>Mytilus</taxon>
    </lineage>
</organism>
<dbReference type="Gene3D" id="2.170.300.10">
    <property type="entry name" value="Tie2 ligand-binding domain superfamily"/>
    <property type="match status" value="1"/>
</dbReference>
<sequence>MSVLCRHVTCFHLVFASNFTDNLTPNGTASQSSSYQKPKGNAEYAIYPPASNKFTDWTCSQTVYMRENGKAWWMFRFSFGFAHITDITIYYREGFAKRMDGFQLYVTNTSNIPPHGYRCYTDPHPGLPEITQTIHCNQLGKYVIYYDEKGSDEGNFVPGPIVELCYVAINDNMASESLVSQYPNGSKLANKATDGYKTSCSRTQGLNVMFQVDLKKESIVTGIYITLGELTTNNGMHSVHASNTSTWTNGIELYNENVLPKEIHFNEVFRFLTYLPKIQGSSFDLELCEIGIIGCPPTHYGPLCNKMCPGTCYGPCDLETGLCIFGCSEGWTGDECEQACLEGTYGKDCRHVCSTNCLNPSCGR</sequence>
<feature type="non-terminal residue" evidence="2">
    <location>
        <position position="1"/>
    </location>
</feature>
<dbReference type="AlphaFoldDB" id="A0A8B6F538"/>
<proteinExistence type="predicted"/>
<keyword evidence="3" id="KW-1185">Reference proteome</keyword>
<dbReference type="PANTHER" id="PTHR24035:SF109">
    <property type="entry name" value="PROTEIN DRAPER"/>
    <property type="match status" value="1"/>
</dbReference>
<dbReference type="PANTHER" id="PTHR24035">
    <property type="entry name" value="MULTIPLE EPIDERMAL GROWTH FACTOR-LIKE DOMAINS PROTEIN"/>
    <property type="match status" value="1"/>
</dbReference>
<dbReference type="Proteomes" id="UP000596742">
    <property type="component" value="Unassembled WGS sequence"/>
</dbReference>
<evidence type="ECO:0000256" key="1">
    <source>
        <dbReference type="SAM" id="SignalP"/>
    </source>
</evidence>
<dbReference type="OrthoDB" id="10252017at2759"/>
<protein>
    <recommendedName>
        <fullName evidence="4">Fucolectin tachylectin-4 pentraxin-1 domain-containing protein</fullName>
    </recommendedName>
</protein>
<dbReference type="EMBL" id="UYJE01006163">
    <property type="protein sequence ID" value="VDI43610.1"/>
    <property type="molecule type" value="Genomic_DNA"/>
</dbReference>
<accession>A0A8B6F538</accession>
<evidence type="ECO:0008006" key="4">
    <source>
        <dbReference type="Google" id="ProtNLM"/>
    </source>
</evidence>
<gene>
    <name evidence="2" type="ORF">MGAL_10B002022</name>
</gene>
<reference evidence="2" key="1">
    <citation type="submission" date="2018-11" db="EMBL/GenBank/DDBJ databases">
        <authorList>
            <person name="Alioto T."/>
            <person name="Alioto T."/>
        </authorList>
    </citation>
    <scope>NUCLEOTIDE SEQUENCE</scope>
</reference>
<keyword evidence="1" id="KW-0732">Signal</keyword>
<dbReference type="InterPro" id="IPR052108">
    <property type="entry name" value="MEGF/SIB"/>
</dbReference>
<feature type="chain" id="PRO_5032788958" description="Fucolectin tachylectin-4 pentraxin-1 domain-containing protein" evidence="1">
    <location>
        <begin position="17"/>
        <end position="364"/>
    </location>
</feature>
<dbReference type="SUPFAM" id="SSF49785">
    <property type="entry name" value="Galactose-binding domain-like"/>
    <property type="match status" value="1"/>
</dbReference>
<dbReference type="Gene3D" id="2.60.120.260">
    <property type="entry name" value="Galactose-binding domain-like"/>
    <property type="match status" value="1"/>
</dbReference>
<comment type="caution">
    <text evidence="2">The sequence shown here is derived from an EMBL/GenBank/DDBJ whole genome shotgun (WGS) entry which is preliminary data.</text>
</comment>
<name>A0A8B6F538_MYTGA</name>
<evidence type="ECO:0000313" key="3">
    <source>
        <dbReference type="Proteomes" id="UP000596742"/>
    </source>
</evidence>
<feature type="signal peptide" evidence="1">
    <location>
        <begin position="1"/>
        <end position="16"/>
    </location>
</feature>